<feature type="site" description="Important for catalysis" evidence="13">
    <location>
        <position position="141"/>
    </location>
</feature>
<feature type="domain" description="Isopropylmalate dehydrogenase-like" evidence="15">
    <location>
        <begin position="4"/>
        <end position="350"/>
    </location>
</feature>
<feature type="site" description="Important for catalysis" evidence="13">
    <location>
        <position position="189"/>
    </location>
</feature>
<dbReference type="EMBL" id="JBHRSA010000015">
    <property type="protein sequence ID" value="MFC3039585.1"/>
    <property type="molecule type" value="Genomic_DNA"/>
</dbReference>
<evidence type="ECO:0000256" key="10">
    <source>
        <dbReference type="ARBA" id="ARBA00023002"/>
    </source>
</evidence>
<comment type="subunit">
    <text evidence="5 13 14">Homodimer.</text>
</comment>
<protein>
    <recommendedName>
        <fullName evidence="13">3-isopropylmalate dehydrogenase</fullName>
        <ecNumber evidence="13">1.1.1.85</ecNumber>
    </recommendedName>
    <alternativeName>
        <fullName evidence="13">3-IPM-DH</fullName>
    </alternativeName>
    <alternativeName>
        <fullName evidence="13">Beta-IPM dehydrogenase</fullName>
        <shortName evidence="13">IMDH</shortName>
    </alternativeName>
</protein>
<evidence type="ECO:0000313" key="16">
    <source>
        <dbReference type="EMBL" id="MFC3039585.1"/>
    </source>
</evidence>
<evidence type="ECO:0000256" key="3">
    <source>
        <dbReference type="ARBA" id="ARBA00004762"/>
    </source>
</evidence>
<keyword evidence="6 13" id="KW-0432">Leucine biosynthesis</keyword>
<evidence type="ECO:0000256" key="11">
    <source>
        <dbReference type="ARBA" id="ARBA00023027"/>
    </source>
</evidence>
<keyword evidence="13" id="KW-0464">Manganese</keyword>
<accession>A0ABV7CTK9</accession>
<dbReference type="PANTHER" id="PTHR42979:SF1">
    <property type="entry name" value="3-ISOPROPYLMALATE DEHYDROGENASE"/>
    <property type="match status" value="1"/>
</dbReference>
<feature type="binding site" evidence="13">
    <location>
        <position position="96"/>
    </location>
    <ligand>
        <name>substrate</name>
    </ligand>
</feature>
<feature type="binding site" evidence="13">
    <location>
        <begin position="279"/>
        <end position="291"/>
    </location>
    <ligand>
        <name>NAD(+)</name>
        <dbReference type="ChEBI" id="CHEBI:57540"/>
    </ligand>
</feature>
<dbReference type="NCBIfam" id="TIGR00169">
    <property type="entry name" value="leuB"/>
    <property type="match status" value="1"/>
</dbReference>
<evidence type="ECO:0000256" key="9">
    <source>
        <dbReference type="ARBA" id="ARBA00022842"/>
    </source>
</evidence>
<dbReference type="InterPro" id="IPR024084">
    <property type="entry name" value="IsoPropMal-DH-like_dom"/>
</dbReference>
<feature type="binding site" evidence="13">
    <location>
        <position position="245"/>
    </location>
    <ligand>
        <name>Mg(2+)</name>
        <dbReference type="ChEBI" id="CHEBI:18420"/>
    </ligand>
</feature>
<comment type="cofactor">
    <cofactor evidence="2">
        <name>Mn(2+)</name>
        <dbReference type="ChEBI" id="CHEBI:29035"/>
    </cofactor>
</comment>
<feature type="binding site" evidence="13">
    <location>
        <begin position="76"/>
        <end position="89"/>
    </location>
    <ligand>
        <name>NAD(+)</name>
        <dbReference type="ChEBI" id="CHEBI:57540"/>
    </ligand>
</feature>
<dbReference type="PROSITE" id="PS00470">
    <property type="entry name" value="IDH_IMDH"/>
    <property type="match status" value="1"/>
</dbReference>
<dbReference type="SMART" id="SM01329">
    <property type="entry name" value="Iso_dh"/>
    <property type="match status" value="1"/>
</dbReference>
<feature type="binding site" evidence="13">
    <location>
        <position position="106"/>
    </location>
    <ligand>
        <name>substrate</name>
    </ligand>
</feature>
<evidence type="ECO:0000256" key="4">
    <source>
        <dbReference type="ARBA" id="ARBA00008319"/>
    </source>
</evidence>
<dbReference type="Proteomes" id="UP001595279">
    <property type="component" value="Unassembled WGS sequence"/>
</dbReference>
<evidence type="ECO:0000256" key="1">
    <source>
        <dbReference type="ARBA" id="ARBA00000624"/>
    </source>
</evidence>
<dbReference type="EC" id="1.1.1.85" evidence="13"/>
<organism evidence="16 17">
    <name type="scientific">Virgibacillus xinjiangensis</name>
    <dbReference type="NCBI Taxonomy" id="393090"/>
    <lineage>
        <taxon>Bacteria</taxon>
        <taxon>Bacillati</taxon>
        <taxon>Bacillota</taxon>
        <taxon>Bacilli</taxon>
        <taxon>Bacillales</taxon>
        <taxon>Bacillaceae</taxon>
        <taxon>Virgibacillus</taxon>
    </lineage>
</organism>
<feature type="binding site" evidence="13">
    <location>
        <position position="134"/>
    </location>
    <ligand>
        <name>substrate</name>
    </ligand>
</feature>
<feature type="binding site" evidence="13">
    <location>
        <position position="221"/>
    </location>
    <ligand>
        <name>substrate</name>
    </ligand>
</feature>
<gene>
    <name evidence="13 16" type="primary">leuB</name>
    <name evidence="16" type="ORF">ACFOGI_04920</name>
</gene>
<name>A0ABV7CTK9_9BACI</name>
<dbReference type="GO" id="GO:0003862">
    <property type="term" value="F:3-isopropylmalate dehydrogenase activity"/>
    <property type="evidence" value="ECO:0007669"/>
    <property type="project" value="UniProtKB-EC"/>
</dbReference>
<dbReference type="SUPFAM" id="SSF53659">
    <property type="entry name" value="Isocitrate/Isopropylmalate dehydrogenase-like"/>
    <property type="match status" value="1"/>
</dbReference>
<keyword evidence="12 13" id="KW-0100">Branched-chain amino acid biosynthesis</keyword>
<comment type="caution">
    <text evidence="16">The sequence shown here is derived from an EMBL/GenBank/DDBJ whole genome shotgun (WGS) entry which is preliminary data.</text>
</comment>
<dbReference type="Gene3D" id="3.40.718.10">
    <property type="entry name" value="Isopropylmalate Dehydrogenase"/>
    <property type="match status" value="1"/>
</dbReference>
<evidence type="ECO:0000256" key="13">
    <source>
        <dbReference type="HAMAP-Rule" id="MF_01033"/>
    </source>
</evidence>
<proteinExistence type="inferred from homology"/>
<evidence type="ECO:0000259" key="15">
    <source>
        <dbReference type="SMART" id="SM01329"/>
    </source>
</evidence>
<evidence type="ECO:0000256" key="5">
    <source>
        <dbReference type="ARBA" id="ARBA00011738"/>
    </source>
</evidence>
<keyword evidence="7 13" id="KW-0028">Amino-acid biosynthesis</keyword>
<dbReference type="InterPro" id="IPR004429">
    <property type="entry name" value="Isopropylmalate_DH"/>
</dbReference>
<sequence length="368" mass="40224">MNKKITLLPGDGVGKEIMESARVVLNTIASEYDHRFSFREHAIGGEAIDQYGTPLPEDTIQACEDSDAVLLGAVGGPKWDGNPPHLRPEKGLLGIRKKLGLFANLRPVQGFSSLLHASPLKEEVINGSDILIIRELTGGLYFGRPSERRNNGEEVVDTLAYSRHEMERIIEKGFQSAQIRSKRLTSVDKANVLESSRMWREVVGEKAKDYPDVEVEHLLVDAAAMKLITEPNRFDVIVTENLFGDILSDEASVLTGSLGMLPSASIRTDGVGLYEPVHGSAPDIAGKGIANPLGMILSVALMLRHSFQMEEEAAEIEKAVNECLEQGYHTGDLDIKDGKKVGTKEVTEAVIENLTTKSVSNSICNMYV</sequence>
<evidence type="ECO:0000256" key="14">
    <source>
        <dbReference type="RuleBase" id="RU004445"/>
    </source>
</evidence>
<comment type="subcellular location">
    <subcellularLocation>
        <location evidence="13">Cytoplasm</location>
    </subcellularLocation>
</comment>
<reference evidence="17" key="1">
    <citation type="journal article" date="2019" name="Int. J. Syst. Evol. Microbiol.">
        <title>The Global Catalogue of Microorganisms (GCM) 10K type strain sequencing project: providing services to taxonomists for standard genome sequencing and annotation.</title>
        <authorList>
            <consortium name="The Broad Institute Genomics Platform"/>
            <consortium name="The Broad Institute Genome Sequencing Center for Infectious Disease"/>
            <person name="Wu L."/>
            <person name="Ma J."/>
        </authorList>
    </citation>
    <scope>NUCLEOTIDE SEQUENCE [LARGE SCALE GENOMIC DNA]</scope>
    <source>
        <strain evidence="17">KCTC 13128</strain>
    </source>
</reference>
<comment type="similarity">
    <text evidence="4 13">Belongs to the isocitrate and isopropylmalate dehydrogenases family. LeuB type 1 subfamily.</text>
</comment>
<evidence type="ECO:0000256" key="12">
    <source>
        <dbReference type="ARBA" id="ARBA00023304"/>
    </source>
</evidence>
<dbReference type="PANTHER" id="PTHR42979">
    <property type="entry name" value="3-ISOPROPYLMALATE DEHYDROGENASE"/>
    <property type="match status" value="1"/>
</dbReference>
<evidence type="ECO:0000256" key="6">
    <source>
        <dbReference type="ARBA" id="ARBA00022430"/>
    </source>
</evidence>
<keyword evidence="13" id="KW-0963">Cytoplasm</keyword>
<keyword evidence="9 13" id="KW-0460">Magnesium</keyword>
<comment type="function">
    <text evidence="13 14">Catalyzes the oxidation of 3-carboxy-2-hydroxy-4-methylpentanoate (3-isopropylmalate) to 3-carboxy-4-methyl-2-oxopentanoate. The product decarboxylates to 4-methyl-2 oxopentanoate.</text>
</comment>
<comment type="catalytic activity">
    <reaction evidence="1 13 14">
        <text>(2R,3S)-3-isopropylmalate + NAD(+) = 4-methyl-2-oxopentanoate + CO2 + NADH</text>
        <dbReference type="Rhea" id="RHEA:32271"/>
        <dbReference type="ChEBI" id="CHEBI:16526"/>
        <dbReference type="ChEBI" id="CHEBI:17865"/>
        <dbReference type="ChEBI" id="CHEBI:35121"/>
        <dbReference type="ChEBI" id="CHEBI:57540"/>
        <dbReference type="ChEBI" id="CHEBI:57945"/>
        <dbReference type="EC" id="1.1.1.85"/>
    </reaction>
</comment>
<keyword evidence="17" id="KW-1185">Reference proteome</keyword>
<evidence type="ECO:0000256" key="2">
    <source>
        <dbReference type="ARBA" id="ARBA00001936"/>
    </source>
</evidence>
<evidence type="ECO:0000313" key="17">
    <source>
        <dbReference type="Proteomes" id="UP001595279"/>
    </source>
</evidence>
<comment type="cofactor">
    <cofactor evidence="13 14">
        <name>Mg(2+)</name>
        <dbReference type="ChEBI" id="CHEBI:18420"/>
    </cofactor>
    <cofactor evidence="13 14">
        <name>Mn(2+)</name>
        <dbReference type="ChEBI" id="CHEBI:29035"/>
    </cofactor>
    <text evidence="13 14">Binds 1 Mg(2+) or Mn(2+) ion per subunit.</text>
</comment>
<evidence type="ECO:0000256" key="7">
    <source>
        <dbReference type="ARBA" id="ARBA00022605"/>
    </source>
</evidence>
<feature type="binding site" evidence="13">
    <location>
        <position position="249"/>
    </location>
    <ligand>
        <name>Mg(2+)</name>
        <dbReference type="ChEBI" id="CHEBI:18420"/>
    </ligand>
</feature>
<dbReference type="RefSeq" id="WP_390269307.1">
    <property type="nucleotide sequence ID" value="NZ_JBHRSA010000015.1"/>
</dbReference>
<dbReference type="Pfam" id="PF00180">
    <property type="entry name" value="Iso_dh"/>
    <property type="match status" value="1"/>
</dbReference>
<feature type="binding site" evidence="13">
    <location>
        <position position="221"/>
    </location>
    <ligand>
        <name>Mg(2+)</name>
        <dbReference type="ChEBI" id="CHEBI:18420"/>
    </ligand>
</feature>
<evidence type="ECO:0000256" key="8">
    <source>
        <dbReference type="ARBA" id="ARBA00022723"/>
    </source>
</evidence>
<dbReference type="HAMAP" id="MF_01033">
    <property type="entry name" value="LeuB_type1"/>
    <property type="match status" value="1"/>
</dbReference>
<dbReference type="InterPro" id="IPR019818">
    <property type="entry name" value="IsoCit/isopropylmalate_DH_CS"/>
</dbReference>
<comment type="pathway">
    <text evidence="3 13 14">Amino-acid biosynthesis; L-leucine biosynthesis; L-leucine from 3-methyl-2-oxobutanoate: step 3/4.</text>
</comment>
<keyword evidence="8 13" id="KW-0479">Metal-binding</keyword>
<keyword evidence="10 13" id="KW-0560">Oxidoreductase</keyword>
<keyword evidence="11 13" id="KW-0520">NAD</keyword>